<protein>
    <recommendedName>
        <fullName evidence="5">HIG1 domain-containing protein</fullName>
    </recommendedName>
</protein>
<organism evidence="6 7">
    <name type="scientific">Brucella intermedia 229E</name>
    <dbReference type="NCBI Taxonomy" id="1337887"/>
    <lineage>
        <taxon>Bacteria</taxon>
        <taxon>Pseudomonadati</taxon>
        <taxon>Pseudomonadota</taxon>
        <taxon>Alphaproteobacteria</taxon>
        <taxon>Hyphomicrobiales</taxon>
        <taxon>Brucellaceae</taxon>
        <taxon>Brucella/Ochrobactrum group</taxon>
        <taxon>Brucella</taxon>
    </lineage>
</organism>
<gene>
    <name evidence="6" type="ORF">Q644_01525</name>
</gene>
<feature type="transmembrane region" description="Helical" evidence="4">
    <location>
        <begin position="44"/>
        <end position="62"/>
    </location>
</feature>
<name>U4VD81_9HYPH</name>
<evidence type="ECO:0000313" key="7">
    <source>
        <dbReference type="Proteomes" id="UP000016842"/>
    </source>
</evidence>
<comment type="caution">
    <text evidence="6">The sequence shown here is derived from an EMBL/GenBank/DDBJ whole genome shotgun (WGS) entry which is preliminary data.</text>
</comment>
<keyword evidence="2 4" id="KW-1133">Transmembrane helix</keyword>
<dbReference type="PATRIC" id="fig|1337887.3.peg.912"/>
<feature type="transmembrane region" description="Helical" evidence="4">
    <location>
        <begin position="6"/>
        <end position="24"/>
    </location>
</feature>
<dbReference type="AlphaFoldDB" id="U4VD81"/>
<dbReference type="PROSITE" id="PS51503">
    <property type="entry name" value="HIG1"/>
    <property type="match status" value="1"/>
</dbReference>
<accession>U4VD81</accession>
<evidence type="ECO:0000256" key="3">
    <source>
        <dbReference type="ARBA" id="ARBA00023136"/>
    </source>
</evidence>
<feature type="domain" description="HIG1" evidence="5">
    <location>
        <begin position="1"/>
        <end position="68"/>
    </location>
</feature>
<keyword evidence="1 4" id="KW-0812">Transmembrane</keyword>
<dbReference type="NCBIfam" id="NF033233">
    <property type="entry name" value="twin_helix"/>
    <property type="match status" value="1"/>
</dbReference>
<evidence type="ECO:0000256" key="4">
    <source>
        <dbReference type="SAM" id="Phobius"/>
    </source>
</evidence>
<evidence type="ECO:0000256" key="1">
    <source>
        <dbReference type="ARBA" id="ARBA00022692"/>
    </source>
</evidence>
<proteinExistence type="predicted"/>
<dbReference type="InterPro" id="IPR007667">
    <property type="entry name" value="Hypoxia_induced_domain"/>
</dbReference>
<dbReference type="Gene3D" id="6.10.140.1320">
    <property type="match status" value="1"/>
</dbReference>
<dbReference type="Proteomes" id="UP000016842">
    <property type="component" value="Unassembled WGS sequence"/>
</dbReference>
<evidence type="ECO:0000313" key="6">
    <source>
        <dbReference type="EMBL" id="ERM03043.1"/>
    </source>
</evidence>
<dbReference type="Pfam" id="PF04588">
    <property type="entry name" value="HIG_1_N"/>
    <property type="match status" value="1"/>
</dbReference>
<evidence type="ECO:0000256" key="2">
    <source>
        <dbReference type="ARBA" id="ARBA00022989"/>
    </source>
</evidence>
<dbReference type="EMBL" id="ASXJ01000043">
    <property type="protein sequence ID" value="ERM03043.1"/>
    <property type="molecule type" value="Genomic_DNA"/>
</dbReference>
<sequence>MDVLFKGAAMVAMFAVAVVLIIGLRNMMRGGDANFSNKMMQLRVFLQFIAIVLIVGGAIYYARVKNGQ</sequence>
<reference evidence="6 7" key="1">
    <citation type="journal article" date="2014" name="FEMS Microbiol. Lett.">
        <title>Genome sequencing analysis reveals virulence-related gene content of Ochrobactrum intermedium strain 229E, a urease-positive strain isolated from the human gastric niche.</title>
        <authorList>
            <person name="Kulkarni G.J."/>
            <person name="Shetty S."/>
            <person name="Dharne M.S."/>
            <person name="Shouche Y.S."/>
        </authorList>
    </citation>
    <scope>NUCLEOTIDE SEQUENCE [LARGE SCALE GENOMIC DNA]</scope>
    <source>
        <strain evidence="6 7">229E</strain>
    </source>
</reference>
<keyword evidence="3 4" id="KW-0472">Membrane</keyword>
<evidence type="ECO:0000259" key="5">
    <source>
        <dbReference type="PROSITE" id="PS51503"/>
    </source>
</evidence>